<organism evidence="2 3">
    <name type="scientific">Dentiscutata erythropus</name>
    <dbReference type="NCBI Taxonomy" id="1348616"/>
    <lineage>
        <taxon>Eukaryota</taxon>
        <taxon>Fungi</taxon>
        <taxon>Fungi incertae sedis</taxon>
        <taxon>Mucoromycota</taxon>
        <taxon>Glomeromycotina</taxon>
        <taxon>Glomeromycetes</taxon>
        <taxon>Diversisporales</taxon>
        <taxon>Gigasporaceae</taxon>
        <taxon>Dentiscutata</taxon>
    </lineage>
</organism>
<keyword evidence="3" id="KW-1185">Reference proteome</keyword>
<gene>
    <name evidence="2" type="ORF">DERYTH_LOCUS5556</name>
</gene>
<proteinExistence type="predicted"/>
<dbReference type="EMBL" id="CAJVPY010002337">
    <property type="protein sequence ID" value="CAG8557156.1"/>
    <property type="molecule type" value="Genomic_DNA"/>
</dbReference>
<keyword evidence="1" id="KW-0175">Coiled coil</keyword>
<accession>A0A9N9B6C3</accession>
<evidence type="ECO:0000313" key="3">
    <source>
        <dbReference type="Proteomes" id="UP000789405"/>
    </source>
</evidence>
<evidence type="ECO:0000256" key="1">
    <source>
        <dbReference type="SAM" id="Coils"/>
    </source>
</evidence>
<evidence type="ECO:0000313" key="2">
    <source>
        <dbReference type="EMBL" id="CAG8557156.1"/>
    </source>
</evidence>
<comment type="caution">
    <text evidence="2">The sequence shown here is derived from an EMBL/GenBank/DDBJ whole genome shotgun (WGS) entry which is preliminary data.</text>
</comment>
<protein>
    <submittedName>
        <fullName evidence="2">9752_t:CDS:1</fullName>
    </submittedName>
</protein>
<reference evidence="2" key="1">
    <citation type="submission" date="2021-06" db="EMBL/GenBank/DDBJ databases">
        <authorList>
            <person name="Kallberg Y."/>
            <person name="Tangrot J."/>
            <person name="Rosling A."/>
        </authorList>
    </citation>
    <scope>NUCLEOTIDE SEQUENCE</scope>
    <source>
        <strain evidence="2">MA453B</strain>
    </source>
</reference>
<sequence length="207" mass="24316">METYMENAKKYLWNLLPDLLQIVLPSSYNYLIQQFTELSPYQTEEGFEVLQFEVKTFVNVVMIKDIKVNFPETEELEYQTNNSLEELECQVNNSFETAIEALEQQINNLSNNSLEKSECQVNDLFKTAIEVLEQQTDNSFINFLEDIKEDYEKQDLQLCAALEKFSAQYKAAKSQSIPRIKRKYSKPTKITNKNDTYNISKRKVRKT</sequence>
<feature type="non-terminal residue" evidence="2">
    <location>
        <position position="207"/>
    </location>
</feature>
<dbReference type="Proteomes" id="UP000789405">
    <property type="component" value="Unassembled WGS sequence"/>
</dbReference>
<name>A0A9N9B6C3_9GLOM</name>
<dbReference type="AlphaFoldDB" id="A0A9N9B6C3"/>
<feature type="coiled-coil region" evidence="1">
    <location>
        <begin position="84"/>
        <end position="119"/>
    </location>
</feature>